<name>A0A5B7JRI3_PORTR</name>
<accession>A0A5B7JRI3</accession>
<organism evidence="2 3">
    <name type="scientific">Portunus trituberculatus</name>
    <name type="common">Swimming crab</name>
    <name type="synonym">Neptunus trituberculatus</name>
    <dbReference type="NCBI Taxonomy" id="210409"/>
    <lineage>
        <taxon>Eukaryota</taxon>
        <taxon>Metazoa</taxon>
        <taxon>Ecdysozoa</taxon>
        <taxon>Arthropoda</taxon>
        <taxon>Crustacea</taxon>
        <taxon>Multicrustacea</taxon>
        <taxon>Malacostraca</taxon>
        <taxon>Eumalacostraca</taxon>
        <taxon>Eucarida</taxon>
        <taxon>Decapoda</taxon>
        <taxon>Pleocyemata</taxon>
        <taxon>Brachyura</taxon>
        <taxon>Eubrachyura</taxon>
        <taxon>Portunoidea</taxon>
        <taxon>Portunidae</taxon>
        <taxon>Portuninae</taxon>
        <taxon>Portunus</taxon>
    </lineage>
</organism>
<comment type="caution">
    <text evidence="2">The sequence shown here is derived from an EMBL/GenBank/DDBJ whole genome shotgun (WGS) entry which is preliminary data.</text>
</comment>
<feature type="compositionally biased region" description="Basic residues" evidence="1">
    <location>
        <begin position="87"/>
        <end position="96"/>
    </location>
</feature>
<dbReference type="Proteomes" id="UP000324222">
    <property type="component" value="Unassembled WGS sequence"/>
</dbReference>
<evidence type="ECO:0000256" key="1">
    <source>
        <dbReference type="SAM" id="MobiDB-lite"/>
    </source>
</evidence>
<reference evidence="2 3" key="1">
    <citation type="submission" date="2019-05" db="EMBL/GenBank/DDBJ databases">
        <title>Another draft genome of Portunus trituberculatus and its Hox gene families provides insights of decapod evolution.</title>
        <authorList>
            <person name="Jeong J.-H."/>
            <person name="Song I."/>
            <person name="Kim S."/>
            <person name="Choi T."/>
            <person name="Kim D."/>
            <person name="Ryu S."/>
            <person name="Kim W."/>
        </authorList>
    </citation>
    <scope>NUCLEOTIDE SEQUENCE [LARGE SCALE GENOMIC DNA]</scope>
    <source>
        <tissue evidence="2">Muscle</tissue>
    </source>
</reference>
<dbReference type="EMBL" id="VSRR010110089">
    <property type="protein sequence ID" value="MPC97459.1"/>
    <property type="molecule type" value="Genomic_DNA"/>
</dbReference>
<dbReference type="AlphaFoldDB" id="A0A5B7JRI3"/>
<proteinExistence type="predicted"/>
<protein>
    <submittedName>
        <fullName evidence="2">Uncharacterized protein</fullName>
    </submittedName>
</protein>
<evidence type="ECO:0000313" key="2">
    <source>
        <dbReference type="EMBL" id="MPC97459.1"/>
    </source>
</evidence>
<gene>
    <name evidence="2" type="ORF">E2C01_092776</name>
</gene>
<sequence>MLLTGWCSNTYLYHALLAHRSLQGRPHFSRYAVGRRAIVGLEGWQRVEVRVGTEELLSVWRKGSLEGEQGGRGRGRGRAHEGVFMGRRQKGGKGRG</sequence>
<feature type="region of interest" description="Disordered" evidence="1">
    <location>
        <begin position="66"/>
        <end position="96"/>
    </location>
</feature>
<evidence type="ECO:0000313" key="3">
    <source>
        <dbReference type="Proteomes" id="UP000324222"/>
    </source>
</evidence>
<keyword evidence="3" id="KW-1185">Reference proteome</keyword>